<feature type="transmembrane region" description="Helical" evidence="11">
    <location>
        <begin position="21"/>
        <end position="46"/>
    </location>
</feature>
<gene>
    <name evidence="14" type="ordered locus">Amir_4045</name>
</gene>
<dbReference type="eggNOG" id="COG1132">
    <property type="taxonomic scope" value="Bacteria"/>
</dbReference>
<dbReference type="SUPFAM" id="SSF90123">
    <property type="entry name" value="ABC transporter transmembrane region"/>
    <property type="match status" value="1"/>
</dbReference>
<dbReference type="SMART" id="SM00382">
    <property type="entry name" value="AAA"/>
    <property type="match status" value="1"/>
</dbReference>
<evidence type="ECO:0000313" key="14">
    <source>
        <dbReference type="EMBL" id="ACU37906.1"/>
    </source>
</evidence>
<evidence type="ECO:0000256" key="1">
    <source>
        <dbReference type="ARBA" id="ARBA00004429"/>
    </source>
</evidence>
<keyword evidence="4" id="KW-0997">Cell inner membrane</keyword>
<dbReference type="STRING" id="446462.Amir_4045"/>
<keyword evidence="5 11" id="KW-0812">Transmembrane</keyword>
<dbReference type="FunFam" id="3.40.50.300:FF:000221">
    <property type="entry name" value="Multidrug ABC transporter ATP-binding protein"/>
    <property type="match status" value="1"/>
</dbReference>
<keyword evidence="2" id="KW-0813">Transport</keyword>
<evidence type="ECO:0000259" key="13">
    <source>
        <dbReference type="PROSITE" id="PS50929"/>
    </source>
</evidence>
<reference evidence="14 15" key="1">
    <citation type="journal article" date="2009" name="Stand. Genomic Sci.">
        <title>Complete genome sequence of Actinosynnema mirum type strain (101).</title>
        <authorList>
            <person name="Land M."/>
            <person name="Lapidus A."/>
            <person name="Mayilraj S."/>
            <person name="Chen F."/>
            <person name="Copeland A."/>
            <person name="Del Rio T.G."/>
            <person name="Nolan M."/>
            <person name="Lucas S."/>
            <person name="Tice H."/>
            <person name="Cheng J.F."/>
            <person name="Chertkov O."/>
            <person name="Bruce D."/>
            <person name="Goodwin L."/>
            <person name="Pitluck S."/>
            <person name="Rohde M."/>
            <person name="Goker M."/>
            <person name="Pati A."/>
            <person name="Ivanova N."/>
            <person name="Mavromatis K."/>
            <person name="Chen A."/>
            <person name="Palaniappan K."/>
            <person name="Hauser L."/>
            <person name="Chang Y.J."/>
            <person name="Jeffries C.C."/>
            <person name="Brettin T."/>
            <person name="Detter J.C."/>
            <person name="Han C."/>
            <person name="Chain P."/>
            <person name="Tindall B.J."/>
            <person name="Bristow J."/>
            <person name="Eisen J.A."/>
            <person name="Markowitz V."/>
            <person name="Hugenholtz P."/>
            <person name="Kyrpides N.C."/>
            <person name="Klenk H.P."/>
        </authorList>
    </citation>
    <scope>NUCLEOTIDE SEQUENCE [LARGE SCALE GENOMIC DNA]</scope>
    <source>
        <strain evidence="15">ATCC 29888 / DSM 43827 / JCM 3225 / NBRC 14064 / NCIMB 13271 / NRRL B-12336 / IMRU 3971 / 101</strain>
    </source>
</reference>
<feature type="domain" description="ABC transmembrane type-1" evidence="13">
    <location>
        <begin position="26"/>
        <end position="304"/>
    </location>
</feature>
<dbReference type="Pfam" id="PF00005">
    <property type="entry name" value="ABC_tran"/>
    <property type="match status" value="1"/>
</dbReference>
<dbReference type="PROSITE" id="PS50893">
    <property type="entry name" value="ABC_TRANSPORTER_2"/>
    <property type="match status" value="1"/>
</dbReference>
<keyword evidence="3" id="KW-1003">Cell membrane</keyword>
<evidence type="ECO:0000256" key="4">
    <source>
        <dbReference type="ARBA" id="ARBA00022519"/>
    </source>
</evidence>
<evidence type="ECO:0000259" key="12">
    <source>
        <dbReference type="PROSITE" id="PS50893"/>
    </source>
</evidence>
<dbReference type="InterPro" id="IPR003439">
    <property type="entry name" value="ABC_transporter-like_ATP-bd"/>
</dbReference>
<proteinExistence type="inferred from homology"/>
<feature type="domain" description="ABC transporter" evidence="12">
    <location>
        <begin position="336"/>
        <end position="569"/>
    </location>
</feature>
<protein>
    <submittedName>
        <fullName evidence="14">ABC transporter related</fullName>
    </submittedName>
</protein>
<dbReference type="PROSITE" id="PS50929">
    <property type="entry name" value="ABC_TM1F"/>
    <property type="match status" value="1"/>
</dbReference>
<keyword evidence="8 11" id="KW-1133">Transmembrane helix</keyword>
<comment type="similarity">
    <text evidence="10">Belongs to the ABC transporter superfamily. Siderophore-Fe(3+) uptake transporter (SIUT) (TC 3.A.1.21) family.</text>
</comment>
<dbReference type="GO" id="GO:0005524">
    <property type="term" value="F:ATP binding"/>
    <property type="evidence" value="ECO:0007669"/>
    <property type="project" value="UniProtKB-KW"/>
</dbReference>
<evidence type="ECO:0000256" key="11">
    <source>
        <dbReference type="SAM" id="Phobius"/>
    </source>
</evidence>
<feature type="transmembrane region" description="Helical" evidence="11">
    <location>
        <begin position="136"/>
        <end position="157"/>
    </location>
</feature>
<dbReference type="PANTHER" id="PTHR24221">
    <property type="entry name" value="ATP-BINDING CASSETTE SUB-FAMILY B"/>
    <property type="match status" value="1"/>
</dbReference>
<dbReference type="HOGENOM" id="CLU_000604_84_9_11"/>
<dbReference type="GO" id="GO:0140359">
    <property type="term" value="F:ABC-type transporter activity"/>
    <property type="evidence" value="ECO:0007669"/>
    <property type="project" value="InterPro"/>
</dbReference>
<feature type="transmembrane region" description="Helical" evidence="11">
    <location>
        <begin position="163"/>
        <end position="180"/>
    </location>
</feature>
<dbReference type="InterPro" id="IPR011527">
    <property type="entry name" value="ABC1_TM_dom"/>
</dbReference>
<evidence type="ECO:0000256" key="6">
    <source>
        <dbReference type="ARBA" id="ARBA00022741"/>
    </source>
</evidence>
<dbReference type="KEGG" id="ami:Amir_4045"/>
<comment type="subcellular location">
    <subcellularLocation>
        <location evidence="1">Cell inner membrane</location>
        <topology evidence="1">Multi-pass membrane protein</topology>
    </subcellularLocation>
</comment>
<evidence type="ECO:0000313" key="15">
    <source>
        <dbReference type="Proteomes" id="UP000002213"/>
    </source>
</evidence>
<dbReference type="InterPro" id="IPR036640">
    <property type="entry name" value="ABC1_TM_sf"/>
</dbReference>
<dbReference type="EMBL" id="CP001630">
    <property type="protein sequence ID" value="ACU37906.1"/>
    <property type="molecule type" value="Genomic_DNA"/>
</dbReference>
<dbReference type="SUPFAM" id="SSF52540">
    <property type="entry name" value="P-loop containing nucleoside triphosphate hydrolases"/>
    <property type="match status" value="1"/>
</dbReference>
<dbReference type="AlphaFoldDB" id="C6WFX0"/>
<keyword evidence="7" id="KW-0067">ATP-binding</keyword>
<accession>C6WFX0</accession>
<dbReference type="InterPro" id="IPR039421">
    <property type="entry name" value="Type_1_exporter"/>
</dbReference>
<dbReference type="RefSeq" id="WP_015802793.1">
    <property type="nucleotide sequence ID" value="NC_013093.1"/>
</dbReference>
<dbReference type="Pfam" id="PF00664">
    <property type="entry name" value="ABC_membrane"/>
    <property type="match status" value="1"/>
</dbReference>
<dbReference type="Gene3D" id="1.20.1560.10">
    <property type="entry name" value="ABC transporter type 1, transmembrane domain"/>
    <property type="match status" value="1"/>
</dbReference>
<evidence type="ECO:0000256" key="10">
    <source>
        <dbReference type="ARBA" id="ARBA00023455"/>
    </source>
</evidence>
<feature type="transmembrane region" description="Helical" evidence="11">
    <location>
        <begin position="58"/>
        <end position="76"/>
    </location>
</feature>
<dbReference type="InterPro" id="IPR017871">
    <property type="entry name" value="ABC_transporter-like_CS"/>
</dbReference>
<organism evidence="14 15">
    <name type="scientific">Actinosynnema mirum (strain ATCC 29888 / DSM 43827 / JCM 3225 / NBRC 14064 / NCIMB 13271 / NRRL B-12336 / IMRU 3971 / 101)</name>
    <dbReference type="NCBI Taxonomy" id="446462"/>
    <lineage>
        <taxon>Bacteria</taxon>
        <taxon>Bacillati</taxon>
        <taxon>Actinomycetota</taxon>
        <taxon>Actinomycetes</taxon>
        <taxon>Pseudonocardiales</taxon>
        <taxon>Pseudonocardiaceae</taxon>
        <taxon>Actinosynnema</taxon>
    </lineage>
</organism>
<dbReference type="PROSITE" id="PS00211">
    <property type="entry name" value="ABC_TRANSPORTER_1"/>
    <property type="match status" value="1"/>
</dbReference>
<feature type="transmembrane region" description="Helical" evidence="11">
    <location>
        <begin position="246"/>
        <end position="270"/>
    </location>
</feature>
<keyword evidence="9 11" id="KW-0472">Membrane</keyword>
<sequence>MNLRPMLRDLAAILGHGHRGALRAYLVWAVVYGVLQGVATALAVPLLKSLLSDDTAGALRWLAAMAVAVALTCAAGHTQAMKGFEVALTVLTSTHRRVGDHVGALPVGWFSAERVGRLSRVVTDGTVQVGGLFAHLLTPLVVGLATPATIAVAALLLDWRLGVAMLVCAPLLLVVFGWSARLVGKGDELSDAAAVEAANRVVEFARHQRTLRALGRTARGHRPLDEAIDRQHSAGRRAMWLSVPGVLAGGFATQFAFTVLLLVGVLLALGGDVDPVALVAVLALAARFTGPLAELSALSGAVRMAHNDVRRIAEVLEQEPLPEPETTAELPRPGEVELSGVTFGYGGDPVLRDVSLRVPPRTMTALVGASGSGKTTVTRLIARFWDARAGTVRVGGADVRQQRTEDLMAQIAVVFQDVYLFDDTLEANVRAGRPDATDEQVREAGRLAGVAEIVERLPHGWATRVGEGGAALSGGERQRVSIARAIVKDAPVVLLDEATAALDAENERYVQAAMRTLLERSTVLVIAHRLPTVVAADQIVVLDGCGVAERGTHAELLAANGRYAAFWRERDRARGWRLTSAR</sequence>
<name>C6WFX0_ACTMD</name>
<dbReference type="GO" id="GO:0034040">
    <property type="term" value="F:ATPase-coupled lipid transmembrane transporter activity"/>
    <property type="evidence" value="ECO:0007669"/>
    <property type="project" value="TreeGrafter"/>
</dbReference>
<evidence type="ECO:0000256" key="3">
    <source>
        <dbReference type="ARBA" id="ARBA00022475"/>
    </source>
</evidence>
<dbReference type="InterPro" id="IPR003593">
    <property type="entry name" value="AAA+_ATPase"/>
</dbReference>
<evidence type="ECO:0000256" key="5">
    <source>
        <dbReference type="ARBA" id="ARBA00022692"/>
    </source>
</evidence>
<evidence type="ECO:0000256" key="8">
    <source>
        <dbReference type="ARBA" id="ARBA00022989"/>
    </source>
</evidence>
<dbReference type="InterPro" id="IPR027417">
    <property type="entry name" value="P-loop_NTPase"/>
</dbReference>
<dbReference type="Gene3D" id="3.40.50.300">
    <property type="entry name" value="P-loop containing nucleotide triphosphate hydrolases"/>
    <property type="match status" value="1"/>
</dbReference>
<keyword evidence="6" id="KW-0547">Nucleotide-binding</keyword>
<dbReference type="GO" id="GO:0016887">
    <property type="term" value="F:ATP hydrolysis activity"/>
    <property type="evidence" value="ECO:0007669"/>
    <property type="project" value="InterPro"/>
</dbReference>
<dbReference type="GO" id="GO:0005886">
    <property type="term" value="C:plasma membrane"/>
    <property type="evidence" value="ECO:0007669"/>
    <property type="project" value="UniProtKB-SubCell"/>
</dbReference>
<dbReference type="PANTHER" id="PTHR24221:SF654">
    <property type="entry name" value="ATP-BINDING CASSETTE SUB-FAMILY B MEMBER 6"/>
    <property type="match status" value="1"/>
</dbReference>
<dbReference type="Proteomes" id="UP000002213">
    <property type="component" value="Chromosome"/>
</dbReference>
<keyword evidence="15" id="KW-1185">Reference proteome</keyword>
<evidence type="ECO:0000256" key="9">
    <source>
        <dbReference type="ARBA" id="ARBA00023136"/>
    </source>
</evidence>
<evidence type="ECO:0000256" key="2">
    <source>
        <dbReference type="ARBA" id="ARBA00022448"/>
    </source>
</evidence>
<evidence type="ECO:0000256" key="7">
    <source>
        <dbReference type="ARBA" id="ARBA00022840"/>
    </source>
</evidence>